<evidence type="ECO:0008006" key="3">
    <source>
        <dbReference type="Google" id="ProtNLM"/>
    </source>
</evidence>
<evidence type="ECO:0000313" key="1">
    <source>
        <dbReference type="EMBL" id="EEC56717.1"/>
    </source>
</evidence>
<keyword evidence="2" id="KW-1185">Reference proteome</keyword>
<dbReference type="STRING" id="483218.BACPEC_03226"/>
<name>B7AWX6_9FIRM</name>
<accession>B7AWX6</accession>
<dbReference type="EMBL" id="ABVQ01000037">
    <property type="protein sequence ID" value="EEC56717.1"/>
    <property type="molecule type" value="Genomic_DNA"/>
</dbReference>
<proteinExistence type="predicted"/>
<organism evidence="1 2">
    <name type="scientific">[Bacteroides] pectinophilus ATCC 43243</name>
    <dbReference type="NCBI Taxonomy" id="483218"/>
    <lineage>
        <taxon>Bacteria</taxon>
        <taxon>Bacillati</taxon>
        <taxon>Bacillota</taxon>
        <taxon>Clostridia</taxon>
        <taxon>Eubacteriales</taxon>
    </lineage>
</organism>
<gene>
    <name evidence="1" type="ORF">BACPEC_03226</name>
</gene>
<reference evidence="1 2" key="2">
    <citation type="submission" date="2008-11" db="EMBL/GenBank/DDBJ databases">
        <authorList>
            <person name="Fulton L."/>
            <person name="Clifton S."/>
            <person name="Fulton B."/>
            <person name="Xu J."/>
            <person name="Minx P."/>
            <person name="Pepin K.H."/>
            <person name="Johnson M."/>
            <person name="Bhonagiri V."/>
            <person name="Nash W.E."/>
            <person name="Mardis E.R."/>
            <person name="Wilson R.K."/>
        </authorList>
    </citation>
    <scope>NUCLEOTIDE SEQUENCE [LARGE SCALE GENOMIC DNA]</scope>
    <source>
        <strain evidence="1 2">ATCC 43243</strain>
    </source>
</reference>
<dbReference type="HOGENOM" id="CLU_145894_0_0_9"/>
<sequence>MFWRTSGMESGMSDLITSGIGSYYMDSVSDTSSSTSELEKTLGSGDLSNASDDELMQVCKDFESYFIEQMFKSMEKMIPKDEDEDESSSMSSMTDYYKEEMMSKYAEYASESDGGKGLGIAQTLYEQMKRTYGSSELPEQI</sequence>
<dbReference type="Proteomes" id="UP000003136">
    <property type="component" value="Unassembled WGS sequence"/>
</dbReference>
<comment type="caution">
    <text evidence="1">The sequence shown here is derived from an EMBL/GenBank/DDBJ whole genome shotgun (WGS) entry which is preliminary data.</text>
</comment>
<reference evidence="1 2" key="1">
    <citation type="submission" date="2008-11" db="EMBL/GenBank/DDBJ databases">
        <title>Draft genome sequence of Bacteroides pectinophilus (ATCC 43243).</title>
        <authorList>
            <person name="Sudarsanam P."/>
            <person name="Ley R."/>
            <person name="Guruge J."/>
            <person name="Turnbaugh P.J."/>
            <person name="Mahowald M."/>
            <person name="Liep D."/>
            <person name="Gordon J."/>
        </authorList>
    </citation>
    <scope>NUCLEOTIDE SEQUENCE [LARGE SCALE GENOMIC DNA]</scope>
    <source>
        <strain evidence="1 2">ATCC 43243</strain>
    </source>
</reference>
<protein>
    <recommendedName>
        <fullName evidence="3">Flagellar protein FlgJ N-terminal domain-containing protein</fullName>
    </recommendedName>
</protein>
<evidence type="ECO:0000313" key="2">
    <source>
        <dbReference type="Proteomes" id="UP000003136"/>
    </source>
</evidence>
<dbReference type="eggNOG" id="COG3951">
    <property type="taxonomic scope" value="Bacteria"/>
</dbReference>
<dbReference type="AlphaFoldDB" id="B7AWX6"/>